<accession>A0AAD7IKZ1</accession>
<name>A0AAD7IKZ1_9AGAR</name>
<evidence type="ECO:0000313" key="2">
    <source>
        <dbReference type="Proteomes" id="UP001215280"/>
    </source>
</evidence>
<dbReference type="EMBL" id="JARJLG010000110">
    <property type="protein sequence ID" value="KAJ7743905.1"/>
    <property type="molecule type" value="Genomic_DNA"/>
</dbReference>
<dbReference type="AlphaFoldDB" id="A0AAD7IKZ1"/>
<dbReference type="InterPro" id="IPR032675">
    <property type="entry name" value="LRR_dom_sf"/>
</dbReference>
<organism evidence="1 2">
    <name type="scientific">Mycena maculata</name>
    <dbReference type="NCBI Taxonomy" id="230809"/>
    <lineage>
        <taxon>Eukaryota</taxon>
        <taxon>Fungi</taxon>
        <taxon>Dikarya</taxon>
        <taxon>Basidiomycota</taxon>
        <taxon>Agaricomycotina</taxon>
        <taxon>Agaricomycetes</taxon>
        <taxon>Agaricomycetidae</taxon>
        <taxon>Agaricales</taxon>
        <taxon>Marasmiineae</taxon>
        <taxon>Mycenaceae</taxon>
        <taxon>Mycena</taxon>
    </lineage>
</organism>
<reference evidence="1" key="1">
    <citation type="submission" date="2023-03" db="EMBL/GenBank/DDBJ databases">
        <title>Massive genome expansion in bonnet fungi (Mycena s.s.) driven by repeated elements and novel gene families across ecological guilds.</title>
        <authorList>
            <consortium name="Lawrence Berkeley National Laboratory"/>
            <person name="Harder C.B."/>
            <person name="Miyauchi S."/>
            <person name="Viragh M."/>
            <person name="Kuo A."/>
            <person name="Thoen E."/>
            <person name="Andreopoulos B."/>
            <person name="Lu D."/>
            <person name="Skrede I."/>
            <person name="Drula E."/>
            <person name="Henrissat B."/>
            <person name="Morin E."/>
            <person name="Kohler A."/>
            <person name="Barry K."/>
            <person name="LaButti K."/>
            <person name="Morin E."/>
            <person name="Salamov A."/>
            <person name="Lipzen A."/>
            <person name="Mereny Z."/>
            <person name="Hegedus B."/>
            <person name="Baldrian P."/>
            <person name="Stursova M."/>
            <person name="Weitz H."/>
            <person name="Taylor A."/>
            <person name="Grigoriev I.V."/>
            <person name="Nagy L.G."/>
            <person name="Martin F."/>
            <person name="Kauserud H."/>
        </authorList>
    </citation>
    <scope>NUCLEOTIDE SEQUENCE</scope>
    <source>
        <strain evidence="1">CBHHK188m</strain>
    </source>
</reference>
<dbReference type="Gene3D" id="3.80.10.10">
    <property type="entry name" value="Ribonuclease Inhibitor"/>
    <property type="match status" value="1"/>
</dbReference>
<proteinExistence type="predicted"/>
<dbReference type="Proteomes" id="UP001215280">
    <property type="component" value="Unassembled WGS sequence"/>
</dbReference>
<dbReference type="SUPFAM" id="SSF52047">
    <property type="entry name" value="RNI-like"/>
    <property type="match status" value="1"/>
</dbReference>
<evidence type="ECO:0008006" key="3">
    <source>
        <dbReference type="Google" id="ProtNLM"/>
    </source>
</evidence>
<evidence type="ECO:0000313" key="1">
    <source>
        <dbReference type="EMBL" id="KAJ7743905.1"/>
    </source>
</evidence>
<comment type="caution">
    <text evidence="1">The sequence shown here is derived from an EMBL/GenBank/DDBJ whole genome shotgun (WGS) entry which is preliminary data.</text>
</comment>
<keyword evidence="2" id="KW-1185">Reference proteome</keyword>
<sequence>MSLPMPSPFASQLGTNYCPHDGEVVQIKALIAEPLQRWKVINDEIADAQQVIDKLTEQRDSIGAYIDAHKALVSPLRRMPVDIIQEIFMACIPMHRNCVMSAKEAPVLLGRICSSWRAISLSTPRLWSRLHIVEPTLIHEGMVSAAQEKLAHRLETTKTWLERVLSFVLDCPWMRQIPSCSPSSRWEHIDLAFSPLLLQTTEHVESLAEADLPKLTSLTLRHIDDNTAGTINWHSLGLFRAPNISHVSVASRGLNPLALPLHWTQLTDLSLTEGWAEDGPPLTSGIAIQLLSRCPQLRSCELWVEDEPQNGGSEGGKFEHPCLQNLNLQCIGHLPSTVRQLLNHLSFPELRVFKFLGYCDIEGNPPYTPLSAIAPRLESLDVNGSSFPKLSLRDLFTGLPSTLSELRFQDLDFQRAVMSPEVLAEDLLPLLTPGLQELYIDDCRSFSDEKLLRFINSRMSLGALRRVEVSFSRKIEFDILPELRPFIEAGLQIELTYLPPQTTQFSPWMGLAEEWESRNY</sequence>
<protein>
    <recommendedName>
        <fullName evidence="3">F-box domain-containing protein</fullName>
    </recommendedName>
</protein>
<gene>
    <name evidence="1" type="ORF">DFH07DRAFT_979223</name>
</gene>